<comment type="caution">
    <text evidence="1">The sequence shown here is derived from an EMBL/GenBank/DDBJ whole genome shotgun (WGS) entry which is preliminary data.</text>
</comment>
<reference evidence="1 2" key="1">
    <citation type="journal article" date="2018" name="Sci. Rep.">
        <title>Genomic signatures of local adaptation to the degree of environmental predictability in rotifers.</title>
        <authorList>
            <person name="Franch-Gras L."/>
            <person name="Hahn C."/>
            <person name="Garcia-Roger E.M."/>
            <person name="Carmona M.J."/>
            <person name="Serra M."/>
            <person name="Gomez A."/>
        </authorList>
    </citation>
    <scope>NUCLEOTIDE SEQUENCE [LARGE SCALE GENOMIC DNA]</scope>
    <source>
        <strain evidence="1">HYR1</strain>
    </source>
</reference>
<sequence length="63" mass="7179">MTEKTLNCDICICNITVVEVNRRKDLDALEKFLTDWTVGFTKIMCLGTLTGKPESLDIEWKGK</sequence>
<keyword evidence="2" id="KW-1185">Reference proteome</keyword>
<protein>
    <submittedName>
        <fullName evidence="1">Uncharacterized protein</fullName>
    </submittedName>
</protein>
<proteinExistence type="predicted"/>
<dbReference type="EMBL" id="REGN01006126">
    <property type="protein sequence ID" value="RNA10710.1"/>
    <property type="molecule type" value="Genomic_DNA"/>
</dbReference>
<dbReference type="AlphaFoldDB" id="A0A3M7QH80"/>
<evidence type="ECO:0000313" key="1">
    <source>
        <dbReference type="EMBL" id="RNA10710.1"/>
    </source>
</evidence>
<name>A0A3M7QH80_BRAPC</name>
<organism evidence="1 2">
    <name type="scientific">Brachionus plicatilis</name>
    <name type="common">Marine rotifer</name>
    <name type="synonym">Brachionus muelleri</name>
    <dbReference type="NCBI Taxonomy" id="10195"/>
    <lineage>
        <taxon>Eukaryota</taxon>
        <taxon>Metazoa</taxon>
        <taxon>Spiralia</taxon>
        <taxon>Gnathifera</taxon>
        <taxon>Rotifera</taxon>
        <taxon>Eurotatoria</taxon>
        <taxon>Monogononta</taxon>
        <taxon>Pseudotrocha</taxon>
        <taxon>Ploima</taxon>
        <taxon>Brachionidae</taxon>
        <taxon>Brachionus</taxon>
    </lineage>
</organism>
<accession>A0A3M7QH80</accession>
<gene>
    <name evidence="1" type="ORF">BpHYR1_006055</name>
</gene>
<evidence type="ECO:0000313" key="2">
    <source>
        <dbReference type="Proteomes" id="UP000276133"/>
    </source>
</evidence>
<dbReference type="Proteomes" id="UP000276133">
    <property type="component" value="Unassembled WGS sequence"/>
</dbReference>